<dbReference type="Gene3D" id="3.30.1380.10">
    <property type="match status" value="1"/>
</dbReference>
<accession>A0ABY7GHN1</accession>
<keyword evidence="10" id="KW-1185">Reference proteome</keyword>
<evidence type="ECO:0000256" key="8">
    <source>
        <dbReference type="SAM" id="SignalP"/>
    </source>
</evidence>
<dbReference type="EMBL" id="CP113517">
    <property type="protein sequence ID" value="WAR44760.1"/>
    <property type="molecule type" value="Genomic_DNA"/>
</dbReference>
<evidence type="ECO:0000256" key="4">
    <source>
        <dbReference type="ARBA" id="ARBA00022764"/>
    </source>
</evidence>
<dbReference type="PROSITE" id="PS51257">
    <property type="entry name" value="PROKAR_LIPOPROTEIN"/>
    <property type="match status" value="1"/>
</dbReference>
<feature type="chain" id="PRO_5047391126" evidence="8">
    <location>
        <begin position="22"/>
        <end position="286"/>
    </location>
</feature>
<reference evidence="9" key="1">
    <citation type="submission" date="2022-11" db="EMBL/GenBank/DDBJ databases">
        <title>Methylomonas rapida sp. nov., Carotenoid-Producing Obligate Methanotrophs with High Growth Characteristics and Biotechnological Potential.</title>
        <authorList>
            <person name="Tikhonova E.N."/>
            <person name="Suleimanov R.Z."/>
            <person name="Miroshnikov K."/>
            <person name="Oshkin I.Y."/>
            <person name="Belova S.E."/>
            <person name="Danilova O.V."/>
            <person name="Ashikhmin A."/>
            <person name="Konopkin A."/>
            <person name="But S.Y."/>
            <person name="Khmelenina V.N."/>
            <person name="Kuznetsov N."/>
            <person name="Pimenov N.V."/>
            <person name="Dedysh S.N."/>
        </authorList>
    </citation>
    <scope>NUCLEOTIDE SEQUENCE</scope>
    <source>
        <strain evidence="9">MP1</strain>
    </source>
</reference>
<gene>
    <name evidence="9" type="primary">mepA</name>
    <name evidence="9" type="ORF">NM686_020865</name>
</gene>
<evidence type="ECO:0000256" key="5">
    <source>
        <dbReference type="ARBA" id="ARBA00022801"/>
    </source>
</evidence>
<evidence type="ECO:0000256" key="7">
    <source>
        <dbReference type="ARBA" id="ARBA00023049"/>
    </source>
</evidence>
<keyword evidence="3 8" id="KW-0732">Signal</keyword>
<dbReference type="InterPro" id="IPR009045">
    <property type="entry name" value="Zn_M74/Hedgehog-like"/>
</dbReference>
<keyword evidence="7" id="KW-0482">Metalloprotease</keyword>
<name>A0ABY7GHN1_9GAMM</name>
<keyword evidence="1" id="KW-0645">Protease</keyword>
<dbReference type="Pfam" id="PF03411">
    <property type="entry name" value="Peptidase_M74"/>
    <property type="match status" value="1"/>
</dbReference>
<evidence type="ECO:0000256" key="1">
    <source>
        <dbReference type="ARBA" id="ARBA00022670"/>
    </source>
</evidence>
<proteinExistence type="predicted"/>
<dbReference type="RefSeq" id="WP_255189731.1">
    <property type="nucleotide sequence ID" value="NZ_CP113517.1"/>
</dbReference>
<dbReference type="NCBIfam" id="NF006947">
    <property type="entry name" value="PRK09429.1"/>
    <property type="match status" value="1"/>
</dbReference>
<evidence type="ECO:0000256" key="2">
    <source>
        <dbReference type="ARBA" id="ARBA00022723"/>
    </source>
</evidence>
<keyword evidence="2" id="KW-0479">Metal-binding</keyword>
<protein>
    <submittedName>
        <fullName evidence="9">Penicillin-insensitive murein endopeptidase</fullName>
        <ecNumber evidence="9">3.4.-.-</ecNumber>
    </submittedName>
</protein>
<evidence type="ECO:0000313" key="10">
    <source>
        <dbReference type="Proteomes" id="UP001162780"/>
    </source>
</evidence>
<keyword evidence="5 9" id="KW-0378">Hydrolase</keyword>
<feature type="signal peptide" evidence="8">
    <location>
        <begin position="1"/>
        <end position="21"/>
    </location>
</feature>
<evidence type="ECO:0000256" key="6">
    <source>
        <dbReference type="ARBA" id="ARBA00022833"/>
    </source>
</evidence>
<dbReference type="Proteomes" id="UP001162780">
    <property type="component" value="Chromosome"/>
</dbReference>
<sequence>MSSSRNIVTPAFFVLSLFACANGFAGETAKVWAAFTTPTNSQVAQSIGNYTNGCIGGAMALPLFGKGYQVMRVSRNRYFGHPSLVQFIERLGQTSADQQLGTLLIGDLGQPRGGPTPSGHRSHQTGLDVDIWFMLSKHADNQMLTENERETWAAASMLDAHSGGVDYRQWTLAHAKILQIAASQPEVERIFVNPHIKRELCRNDVGHSRLWLRKIRPWWKHDDHFHVRLKCPDDNPYCAAQEPLPGGDGCDASLDWWFTPDAAAPKPAKPAPPPKLPALCEQVMQQ</sequence>
<dbReference type="EC" id="3.4.-.-" evidence="9"/>
<organism evidence="9 10">
    <name type="scientific">Methylomonas rapida</name>
    <dbReference type="NCBI Taxonomy" id="2963939"/>
    <lineage>
        <taxon>Bacteria</taxon>
        <taxon>Pseudomonadati</taxon>
        <taxon>Pseudomonadota</taxon>
        <taxon>Gammaproteobacteria</taxon>
        <taxon>Methylococcales</taxon>
        <taxon>Methylococcaceae</taxon>
        <taxon>Methylomonas</taxon>
    </lineage>
</organism>
<dbReference type="GO" id="GO:0016787">
    <property type="term" value="F:hydrolase activity"/>
    <property type="evidence" value="ECO:0007669"/>
    <property type="project" value="UniProtKB-KW"/>
</dbReference>
<keyword evidence="4" id="KW-0574">Periplasm</keyword>
<dbReference type="PIRSF" id="PIRSF018455">
    <property type="entry name" value="MepA"/>
    <property type="match status" value="1"/>
</dbReference>
<evidence type="ECO:0000313" key="9">
    <source>
        <dbReference type="EMBL" id="WAR44760.1"/>
    </source>
</evidence>
<dbReference type="SUPFAM" id="SSF55166">
    <property type="entry name" value="Hedgehog/DD-peptidase"/>
    <property type="match status" value="1"/>
</dbReference>
<dbReference type="InterPro" id="IPR005073">
    <property type="entry name" value="Peptidase_M74"/>
</dbReference>
<keyword evidence="6" id="KW-0862">Zinc</keyword>
<evidence type="ECO:0000256" key="3">
    <source>
        <dbReference type="ARBA" id="ARBA00022729"/>
    </source>
</evidence>